<organism evidence="1 2">
    <name type="scientific">Dermacentor silvarum</name>
    <name type="common">Tick</name>
    <dbReference type="NCBI Taxonomy" id="543639"/>
    <lineage>
        <taxon>Eukaryota</taxon>
        <taxon>Metazoa</taxon>
        <taxon>Ecdysozoa</taxon>
        <taxon>Arthropoda</taxon>
        <taxon>Chelicerata</taxon>
        <taxon>Arachnida</taxon>
        <taxon>Acari</taxon>
        <taxon>Parasitiformes</taxon>
        <taxon>Ixodida</taxon>
        <taxon>Ixodoidea</taxon>
        <taxon>Ixodidae</taxon>
        <taxon>Rhipicephalinae</taxon>
        <taxon>Dermacentor</taxon>
    </lineage>
</organism>
<comment type="caution">
    <text evidence="1">The sequence shown here is derived from an EMBL/GenBank/DDBJ whole genome shotgun (WGS) entry which is preliminary data.</text>
</comment>
<accession>A0ACB8DK69</accession>
<proteinExistence type="predicted"/>
<dbReference type="Proteomes" id="UP000821865">
    <property type="component" value="Chromosome 11"/>
</dbReference>
<reference evidence="1" key="1">
    <citation type="submission" date="2020-05" db="EMBL/GenBank/DDBJ databases">
        <title>Large-scale comparative analyses of tick genomes elucidate their genetic diversity and vector capacities.</title>
        <authorList>
            <person name="Jia N."/>
            <person name="Wang J."/>
            <person name="Shi W."/>
            <person name="Du L."/>
            <person name="Sun Y."/>
            <person name="Zhan W."/>
            <person name="Jiang J."/>
            <person name="Wang Q."/>
            <person name="Zhang B."/>
            <person name="Ji P."/>
            <person name="Sakyi L.B."/>
            <person name="Cui X."/>
            <person name="Yuan T."/>
            <person name="Jiang B."/>
            <person name="Yang W."/>
            <person name="Lam T.T.-Y."/>
            <person name="Chang Q."/>
            <person name="Ding S."/>
            <person name="Wang X."/>
            <person name="Zhu J."/>
            <person name="Ruan X."/>
            <person name="Zhao L."/>
            <person name="Wei J."/>
            <person name="Que T."/>
            <person name="Du C."/>
            <person name="Cheng J."/>
            <person name="Dai P."/>
            <person name="Han X."/>
            <person name="Huang E."/>
            <person name="Gao Y."/>
            <person name="Liu J."/>
            <person name="Shao H."/>
            <person name="Ye R."/>
            <person name="Li L."/>
            <person name="Wei W."/>
            <person name="Wang X."/>
            <person name="Wang C."/>
            <person name="Yang T."/>
            <person name="Huo Q."/>
            <person name="Li W."/>
            <person name="Guo W."/>
            <person name="Chen H."/>
            <person name="Zhou L."/>
            <person name="Ni X."/>
            <person name="Tian J."/>
            <person name="Zhou Y."/>
            <person name="Sheng Y."/>
            <person name="Liu T."/>
            <person name="Pan Y."/>
            <person name="Xia L."/>
            <person name="Li J."/>
            <person name="Zhao F."/>
            <person name="Cao W."/>
        </authorList>
    </citation>
    <scope>NUCLEOTIDE SEQUENCE</scope>
    <source>
        <strain evidence="1">Dsil-2018</strain>
    </source>
</reference>
<keyword evidence="2" id="KW-1185">Reference proteome</keyword>
<sequence>MAWDRVSASTITNCFAYCGVVESTVATSQASEDIENWDQLGIECSADDDLVTCGLRTVEEMGHPRAILGGPELSWDSAQDGCEKLHQSSGTSQFTWLTLAVLLDDVLLEPDNSVEESSDLCCQESPKEYILEYLAGYIAKSSHR</sequence>
<evidence type="ECO:0000313" key="1">
    <source>
        <dbReference type="EMBL" id="KAH7971265.1"/>
    </source>
</evidence>
<evidence type="ECO:0000313" key="2">
    <source>
        <dbReference type="Proteomes" id="UP000821865"/>
    </source>
</evidence>
<protein>
    <submittedName>
        <fullName evidence="1">Uncharacterized protein</fullName>
    </submittedName>
</protein>
<gene>
    <name evidence="1" type="ORF">HPB49_020803</name>
</gene>
<dbReference type="EMBL" id="CM023480">
    <property type="protein sequence ID" value="KAH7971265.1"/>
    <property type="molecule type" value="Genomic_DNA"/>
</dbReference>
<name>A0ACB8DK69_DERSI</name>